<dbReference type="Pfam" id="PF00563">
    <property type="entry name" value="EAL"/>
    <property type="match status" value="1"/>
</dbReference>
<evidence type="ECO:0000313" key="3">
    <source>
        <dbReference type="EMBL" id="MBB5217847.1"/>
    </source>
</evidence>
<organism evidence="3 5">
    <name type="scientific">Treponema rectale</name>
    <dbReference type="NCBI Taxonomy" id="744512"/>
    <lineage>
        <taxon>Bacteria</taxon>
        <taxon>Pseudomonadati</taxon>
        <taxon>Spirochaetota</taxon>
        <taxon>Spirochaetia</taxon>
        <taxon>Spirochaetales</taxon>
        <taxon>Treponemataceae</taxon>
        <taxon>Treponema</taxon>
    </lineage>
</organism>
<dbReference type="AlphaFoldDB" id="A0A840S864"/>
<feature type="transmembrane region" description="Helical" evidence="1">
    <location>
        <begin position="35"/>
        <end position="56"/>
    </location>
</feature>
<dbReference type="Proteomes" id="UP000578697">
    <property type="component" value="Unassembled WGS sequence"/>
</dbReference>
<evidence type="ECO:0000313" key="5">
    <source>
        <dbReference type="Proteomes" id="UP000578697"/>
    </source>
</evidence>
<evidence type="ECO:0000313" key="4">
    <source>
        <dbReference type="EMBL" id="QOS40428.1"/>
    </source>
</evidence>
<proteinExistence type="predicted"/>
<keyword evidence="1" id="KW-1133">Transmembrane helix</keyword>
<gene>
    <name evidence="4" type="ORF">DYE49_08150</name>
    <name evidence="3" type="ORF">HNP77_000191</name>
</gene>
<sequence length="635" mass="72919">MWNYNYVVPDFIVLLVFFFFYLSKKRVPIRVNKSFLNILVLELIVLVADVLASLSIEHGASSSFAVVKILNILFFVFFILRSLCFFMCTCDLMQVRIECIRPLQVISFFVFALSEFFVLLNVFFPTVFELSDSIIYSRASTYNVIYVSCFYFIMVSLVIIFYKSKKVSRVNFYTALVFNLIVFAGYVMRIIFSNFLIMDLFCLVAIIIIYLSYENPDFYLEEKSGTFNTSSLNDLLRELKVTKNSFAVGFAIHNYNELREIYGGSQMDNAISQIGDFLTKKYQNLLTFYVRSGRFIIINVSSSIAADDFCSQVSRRFLDGWSADDDTDVYLEIDFARLSPEVSFSEPEKAVNGLITALSSMDKVSGASVYVTEETIKSIEGKKEVKRAVERAVENDAVELFLQPLVDVNTHKLVGAEALARIRNSKGELIPPAEFIPIAERNGRINILGEQMFEKACRFIRDNDMQAMGLSWINVNLSPIQFFRMDLNERFTSILKKFKIPARMVHLEITEESMIDYALLLKQILAMKKSGFQFVLDDYGSGYSNVTRLKRCPFVNVKLDMELVWDYFREQDKILPTLVQTFKQMNFTVTAEGIENEDMAEAMKKIGCDYLQGFYFAKPLPADEFLIKYSANQGA</sequence>
<dbReference type="Proteomes" id="UP000593591">
    <property type="component" value="Chromosome"/>
</dbReference>
<dbReference type="SUPFAM" id="SSF141868">
    <property type="entry name" value="EAL domain-like"/>
    <property type="match status" value="1"/>
</dbReference>
<evidence type="ECO:0000256" key="1">
    <source>
        <dbReference type="SAM" id="Phobius"/>
    </source>
</evidence>
<dbReference type="KEGG" id="trc:DYE49_08150"/>
<dbReference type="RefSeq" id="WP_184651291.1">
    <property type="nucleotide sequence ID" value="NZ_JACHFR010000001.1"/>
</dbReference>
<name>A0A840S864_9SPIR</name>
<dbReference type="GO" id="GO:0071111">
    <property type="term" value="F:cyclic-guanylate-specific phosphodiesterase activity"/>
    <property type="evidence" value="ECO:0007669"/>
    <property type="project" value="InterPro"/>
</dbReference>
<keyword evidence="1" id="KW-0472">Membrane</keyword>
<dbReference type="EMBL" id="CP031517">
    <property type="protein sequence ID" value="QOS40428.1"/>
    <property type="molecule type" value="Genomic_DNA"/>
</dbReference>
<dbReference type="PANTHER" id="PTHR33121">
    <property type="entry name" value="CYCLIC DI-GMP PHOSPHODIESTERASE PDEF"/>
    <property type="match status" value="1"/>
</dbReference>
<evidence type="ECO:0000313" key="6">
    <source>
        <dbReference type="Proteomes" id="UP000593591"/>
    </source>
</evidence>
<feature type="transmembrane region" description="Helical" evidence="1">
    <location>
        <begin position="170"/>
        <end position="188"/>
    </location>
</feature>
<keyword evidence="5" id="KW-1185">Reference proteome</keyword>
<feature type="transmembrane region" description="Helical" evidence="1">
    <location>
        <begin position="6"/>
        <end position="23"/>
    </location>
</feature>
<dbReference type="InterPro" id="IPR001633">
    <property type="entry name" value="EAL_dom"/>
</dbReference>
<dbReference type="PANTHER" id="PTHR33121:SF70">
    <property type="entry name" value="SIGNALING PROTEIN YKOW"/>
    <property type="match status" value="1"/>
</dbReference>
<dbReference type="CDD" id="cd01948">
    <property type="entry name" value="EAL"/>
    <property type="match status" value="1"/>
</dbReference>
<dbReference type="EMBL" id="JACHFR010000001">
    <property type="protein sequence ID" value="MBB5217847.1"/>
    <property type="molecule type" value="Genomic_DNA"/>
</dbReference>
<dbReference type="InterPro" id="IPR035919">
    <property type="entry name" value="EAL_sf"/>
</dbReference>
<feature type="transmembrane region" description="Helical" evidence="1">
    <location>
        <begin position="105"/>
        <end position="124"/>
    </location>
</feature>
<protein>
    <submittedName>
        <fullName evidence="3 4">EAL domain-containing protein</fullName>
    </submittedName>
</protein>
<feature type="transmembrane region" description="Helical" evidence="1">
    <location>
        <begin position="68"/>
        <end position="93"/>
    </location>
</feature>
<dbReference type="InterPro" id="IPR050706">
    <property type="entry name" value="Cyclic-di-GMP_PDE-like"/>
</dbReference>
<reference evidence="3 5" key="2">
    <citation type="submission" date="2020-08" db="EMBL/GenBank/DDBJ databases">
        <title>Genomic Encyclopedia of Type Strains, Phase IV (KMG-IV): sequencing the most valuable type-strain genomes for metagenomic binning, comparative biology and taxonomic classification.</title>
        <authorList>
            <person name="Goeker M."/>
        </authorList>
    </citation>
    <scope>NUCLEOTIDE SEQUENCE [LARGE SCALE GENOMIC DNA]</scope>
    <source>
        <strain evidence="3 5">DSM 103679</strain>
    </source>
</reference>
<dbReference type="Gene3D" id="3.20.20.450">
    <property type="entry name" value="EAL domain"/>
    <property type="match status" value="1"/>
</dbReference>
<reference evidence="4 6" key="1">
    <citation type="submission" date="2018-08" db="EMBL/GenBank/DDBJ databases">
        <title>The first complete genome of Treponema rectale (CHPAT), a commensal spirochete of the bovine rectum.</title>
        <authorList>
            <person name="Staton G.J."/>
            <person name="Clegg S.R."/>
            <person name="Carter S.D."/>
            <person name="Radford A.D."/>
            <person name="Darby A."/>
            <person name="Hall N."/>
            <person name="Birtles R.J."/>
            <person name="Evans N.J."/>
        </authorList>
    </citation>
    <scope>NUCLEOTIDE SEQUENCE [LARGE SCALE GENOMIC DNA]</scope>
    <source>
        <strain evidence="4 6">CHPA</strain>
    </source>
</reference>
<accession>A0A840S864</accession>
<dbReference type="PROSITE" id="PS50883">
    <property type="entry name" value="EAL"/>
    <property type="match status" value="1"/>
</dbReference>
<feature type="domain" description="EAL" evidence="2">
    <location>
        <begin position="382"/>
        <end position="633"/>
    </location>
</feature>
<evidence type="ECO:0000259" key="2">
    <source>
        <dbReference type="PROSITE" id="PS50883"/>
    </source>
</evidence>
<feature type="transmembrane region" description="Helical" evidence="1">
    <location>
        <begin position="144"/>
        <end position="163"/>
    </location>
</feature>
<dbReference type="SMART" id="SM00052">
    <property type="entry name" value="EAL"/>
    <property type="match status" value="1"/>
</dbReference>
<keyword evidence="1" id="KW-0812">Transmembrane</keyword>